<feature type="region of interest" description="Disordered" evidence="2">
    <location>
        <begin position="920"/>
        <end position="954"/>
    </location>
</feature>
<dbReference type="Pfam" id="PF14214">
    <property type="entry name" value="Helitron_like_N"/>
    <property type="match status" value="1"/>
</dbReference>
<comment type="cofactor">
    <cofactor evidence="1">
        <name>Mg(2+)</name>
        <dbReference type="ChEBI" id="CHEBI:18420"/>
    </cofactor>
</comment>
<dbReference type="InterPro" id="IPR051055">
    <property type="entry name" value="PIF1_helicase"/>
</dbReference>
<evidence type="ECO:0000313" key="5">
    <source>
        <dbReference type="EMBL" id="EGY20855.1"/>
    </source>
</evidence>
<accession>G2WXP7</accession>
<feature type="compositionally biased region" description="Basic residues" evidence="2">
    <location>
        <begin position="113"/>
        <end position="123"/>
    </location>
</feature>
<dbReference type="HOGENOM" id="CLU_001248_5_0_1"/>
<protein>
    <recommendedName>
        <fullName evidence="1">ATP-dependent DNA helicase</fullName>
        <ecNumber evidence="1">5.6.2.3</ecNumber>
    </recommendedName>
</protein>
<keyword evidence="1" id="KW-0347">Helicase</keyword>
<dbReference type="OrthoDB" id="5025761at2759"/>
<gene>
    <name evidence="5" type="ORF">VDAG_02379</name>
</gene>
<dbReference type="EMBL" id="DS572698">
    <property type="protein sequence ID" value="EGY20855.1"/>
    <property type="molecule type" value="Genomic_DNA"/>
</dbReference>
<dbReference type="RefSeq" id="XP_009651327.1">
    <property type="nucleotide sequence ID" value="XM_009653032.1"/>
</dbReference>
<keyword evidence="6" id="KW-1185">Reference proteome</keyword>
<sequence>MASLGDNPGGGSGDADENLVARVEEEADRSSVGRDRVDEIAASGMFGLDAWPDITDVENCGTSWSPPATLRPRNRLTDLQADQLRCGTGEPLSRILLFPGAKTSPTPSTPGGRTRREHGRRGGGTRQRGNRCAAPRGDSEHDPGAWAKLVLRVTAAVLRHTPVLPFLVFNMGVRSRNRRVSMASVRKSDFPEVERTIRSLTAAKLERAKVELEAFGKSTEPDVNRLLRSLTLYGYRQPMSRESRLTMRRKMKSLIIRHGIPAIWFTLNPNDITNPIKLKLAAHRTRETDEAEEFLRSLDLVYKRARLAISDPLSSVIFFHREISMFFEHYVRVGKDSVFGRVGQYYGAVETNERGALHLHGLLWLQGNMQLSSLPRDVQGEGQTAYRDRVIEYVDSVFAEDLDEGASAGMRASRPVAAEISTLVSNTAQLSASFEEEANFCAGATQVHTHSPTCVKYSIGRREKQNPCRFGAPWRLVEKTSFTEDGLLRIRRGHSLVNRWNKAIAVGLRHNHDISFIVTKCKGLSLVYYLTNYATKVEDPVWKRVVAAKELIRVLGDVTTTTTTTAAAADQPNDGSHLTGNDGRGNRTRQFLLRVANRIFTERALSQVEVVAYLQGCGTEFTSSNVWTFLNVCTLYWHISRRWPLLRRAAGGEDIGELAEETVLLGEAGQRISLLQAYPHRGRPLEGRSLYDYMSLVKLKRKGQAVAWGEVELDRAWPASQAWVQTLRRPGQQATVCFDGYLSMDFTEEDDSYHRRYAFLCETSGDANDIWERHKAGLPKRIAWLAVNIQLLRRSAEDVAQDNRQWAALSGEPDRVADAGESGSAEADDAAGAGYRADGVGTATRLIDVLRNAMSGKEITTGSKEISTLVRQMHRFQETALGSADDLDAAVIPDSGRSILGGAVPGEGTARQEQLRSIKSQQTALSRERERAIQGMQSRSDDATAGSGVAPRNGFEEQDDLAAAAVHETAVLATGPSTDVMCGTSTSFREVGRQVAESLTLNRRQSIALELVCRQLDLVRRDESGTPQLCLFVGGEGGTGKSRVIAAVAELFARAAQNHRLLVTATSGTAAANINGITIHSACKFSKDMSTRSGRAGDPDGFTSSGSAVLRIDGRTKMDWQEKYVLIIDEVSMLGARTLYAVNEQLCRLRESRRDFGGIPVVVFCGDFHQFRPVQERSILLPSSAIPWEGDQSFGLEQRRQHDVAHALWRKFTAVVILDEQVRAAHDPRLRGLLTRIRRGVQDQSDVELLNNSGYQEGRRIPWESGITVVTPLNRNRWNLNIEATIAFHQRQRQAPLQIFISEHKWKDGEPTEEEALMMLGQGDDSAIPAPAVFLFVPGMPVVVNQNTHQGLKLVNGATYTAVDVIPDRAYPGHRVDADAVLHLGPPAGILLASETTREFRFVGLPPGTVLLTPLSTKIDCQRKRPWQQHDASRRGLPCAPAFACTDYKVQGRTLDRVAVELRGTRTTHVGSQAIPSTCDPYSLYVQLSRCRSLDGIMLLSRARERDLVGNIVPPEMALAELRLQQLNNKTVEAAELRDRSEEDSRAEGRGGG</sequence>
<dbReference type="EC" id="5.6.2.3" evidence="1"/>
<dbReference type="STRING" id="498257.G2WXP7"/>
<keyword evidence="1" id="KW-0227">DNA damage</keyword>
<dbReference type="GO" id="GO:0006281">
    <property type="term" value="P:DNA repair"/>
    <property type="evidence" value="ECO:0007669"/>
    <property type="project" value="UniProtKB-KW"/>
</dbReference>
<dbReference type="Gene3D" id="3.40.50.300">
    <property type="entry name" value="P-loop containing nucleotide triphosphate hydrolases"/>
    <property type="match status" value="1"/>
</dbReference>
<comment type="similarity">
    <text evidence="1">Belongs to the helicase family.</text>
</comment>
<keyword evidence="1" id="KW-0233">DNA recombination</keyword>
<keyword evidence="1" id="KW-0378">Hydrolase</keyword>
<keyword evidence="1" id="KW-0067">ATP-binding</keyword>
<dbReference type="GO" id="GO:0006310">
    <property type="term" value="P:DNA recombination"/>
    <property type="evidence" value="ECO:0007669"/>
    <property type="project" value="UniProtKB-KW"/>
</dbReference>
<dbReference type="GeneID" id="20703842"/>
<evidence type="ECO:0000259" key="3">
    <source>
        <dbReference type="Pfam" id="PF05970"/>
    </source>
</evidence>
<comment type="catalytic activity">
    <reaction evidence="1">
        <text>ATP + H2O = ADP + phosphate + H(+)</text>
        <dbReference type="Rhea" id="RHEA:13065"/>
        <dbReference type="ChEBI" id="CHEBI:15377"/>
        <dbReference type="ChEBI" id="CHEBI:15378"/>
        <dbReference type="ChEBI" id="CHEBI:30616"/>
        <dbReference type="ChEBI" id="CHEBI:43474"/>
        <dbReference type="ChEBI" id="CHEBI:456216"/>
        <dbReference type="EC" id="5.6.2.3"/>
    </reaction>
</comment>
<dbReference type="GO" id="GO:0005524">
    <property type="term" value="F:ATP binding"/>
    <property type="evidence" value="ECO:0007669"/>
    <property type="project" value="UniProtKB-KW"/>
</dbReference>
<keyword evidence="1" id="KW-0234">DNA repair</keyword>
<dbReference type="InterPro" id="IPR027417">
    <property type="entry name" value="P-loop_NTPase"/>
</dbReference>
<dbReference type="Proteomes" id="UP000001611">
    <property type="component" value="Chromosome 3"/>
</dbReference>
<dbReference type="OMA" id="IERPHEN"/>
<evidence type="ECO:0000313" key="6">
    <source>
        <dbReference type="Proteomes" id="UP000001611"/>
    </source>
</evidence>
<evidence type="ECO:0000256" key="2">
    <source>
        <dbReference type="SAM" id="MobiDB-lite"/>
    </source>
</evidence>
<dbReference type="GO" id="GO:0000723">
    <property type="term" value="P:telomere maintenance"/>
    <property type="evidence" value="ECO:0007669"/>
    <property type="project" value="InterPro"/>
</dbReference>
<feature type="region of interest" description="Disordered" evidence="2">
    <location>
        <begin position="96"/>
        <end position="140"/>
    </location>
</feature>
<feature type="compositionally biased region" description="Low complexity" evidence="2">
    <location>
        <begin position="819"/>
        <end position="832"/>
    </location>
</feature>
<dbReference type="GO" id="GO:0043139">
    <property type="term" value="F:5'-3' DNA helicase activity"/>
    <property type="evidence" value="ECO:0007669"/>
    <property type="project" value="UniProtKB-EC"/>
</dbReference>
<dbReference type="GO" id="GO:0016887">
    <property type="term" value="F:ATP hydrolysis activity"/>
    <property type="evidence" value="ECO:0007669"/>
    <property type="project" value="RHEA"/>
</dbReference>
<name>G2WXP7_VERDV</name>
<feature type="region of interest" description="Disordered" evidence="2">
    <location>
        <begin position="810"/>
        <end position="832"/>
    </location>
</feature>
<feature type="domain" description="DNA helicase Pif1-like DEAD-box helicase" evidence="3">
    <location>
        <begin position="1030"/>
        <end position="1177"/>
    </location>
</feature>
<dbReference type="Pfam" id="PF05970">
    <property type="entry name" value="PIF1"/>
    <property type="match status" value="1"/>
</dbReference>
<evidence type="ECO:0000256" key="1">
    <source>
        <dbReference type="RuleBase" id="RU363044"/>
    </source>
</evidence>
<evidence type="ECO:0000259" key="4">
    <source>
        <dbReference type="Pfam" id="PF14214"/>
    </source>
</evidence>
<reference evidence="5 6" key="1">
    <citation type="submission" date="2008-03" db="EMBL/GenBank/DDBJ databases">
        <title>The Genome Sequence of Verticillium dahliae VdLs.17.</title>
        <authorList>
            <consortium name="The Broad Institute Genome Sequencing Platform"/>
            <person name="Ma L.-J.J."/>
            <person name="Klosterman S.J."/>
            <person name="Subbarao K."/>
            <person name="Dobinson K."/>
            <person name="Veronese P."/>
            <person name="Kang S."/>
            <person name="Gold S.E."/>
            <person name="Young S."/>
            <person name="Jaffe D."/>
            <person name="Gnerre S."/>
            <person name="Berlin A."/>
            <person name="Heiman D."/>
            <person name="Hepburn T."/>
            <person name="Sykes S."/>
            <person name="Alvarado L."/>
            <person name="Kodira C.D."/>
            <person name="Lander E."/>
            <person name="Galagan J."/>
            <person name="Nusbaum C."/>
            <person name="Birren B."/>
        </authorList>
    </citation>
    <scope>NUCLEOTIDE SEQUENCE [LARGE SCALE GENOMIC DNA]</scope>
    <source>
        <strain evidence="6">VdLs.17 / ATCC MYA-4575 / FGSC 10137</strain>
    </source>
</reference>
<proteinExistence type="inferred from homology"/>
<dbReference type="SUPFAM" id="SSF52540">
    <property type="entry name" value="P-loop containing nucleoside triphosphate hydrolases"/>
    <property type="match status" value="2"/>
</dbReference>
<organism evidence="5 6">
    <name type="scientific">Verticillium dahliae (strain VdLs.17 / ATCC MYA-4575 / FGSC 10137)</name>
    <name type="common">Verticillium wilt</name>
    <dbReference type="NCBI Taxonomy" id="498257"/>
    <lineage>
        <taxon>Eukaryota</taxon>
        <taxon>Fungi</taxon>
        <taxon>Dikarya</taxon>
        <taxon>Ascomycota</taxon>
        <taxon>Pezizomycotina</taxon>
        <taxon>Sordariomycetes</taxon>
        <taxon>Hypocreomycetidae</taxon>
        <taxon>Glomerellales</taxon>
        <taxon>Plectosphaerellaceae</taxon>
        <taxon>Verticillium</taxon>
    </lineage>
</organism>
<keyword evidence="1" id="KW-0547">Nucleotide-binding</keyword>
<dbReference type="PANTHER" id="PTHR47642">
    <property type="entry name" value="ATP-DEPENDENT DNA HELICASE"/>
    <property type="match status" value="1"/>
</dbReference>
<dbReference type="KEGG" id="vda:VDAG_02379"/>
<dbReference type="eggNOG" id="KOG0987">
    <property type="taxonomic scope" value="Eukaryota"/>
</dbReference>
<dbReference type="InterPro" id="IPR010285">
    <property type="entry name" value="DNA_helicase_pif1-like_DEAD"/>
</dbReference>
<feature type="compositionally biased region" description="Low complexity" evidence="2">
    <location>
        <begin position="103"/>
        <end position="112"/>
    </location>
</feature>
<dbReference type="InParanoid" id="G2WXP7"/>
<feature type="domain" description="Helitron helicase-like" evidence="4">
    <location>
        <begin position="164"/>
        <end position="363"/>
    </location>
</feature>
<dbReference type="InterPro" id="IPR025476">
    <property type="entry name" value="Helitron_helicase-like"/>
</dbReference>